<feature type="compositionally biased region" description="Basic and acidic residues" evidence="1">
    <location>
        <begin position="83"/>
        <end position="94"/>
    </location>
</feature>
<dbReference type="AlphaFoldDB" id="A0A380WMY4"/>
<dbReference type="RefSeq" id="WP_115732252.1">
    <property type="nucleotide sequence ID" value="NZ_BAAAVY010000002.1"/>
</dbReference>
<dbReference type="Pfam" id="PF10691">
    <property type="entry name" value="DUF2497"/>
    <property type="match status" value="1"/>
</dbReference>
<organism evidence="2 3">
    <name type="scientific">Aminobacter aminovorans</name>
    <name type="common">Chelatobacter heintzii</name>
    <dbReference type="NCBI Taxonomy" id="83263"/>
    <lineage>
        <taxon>Bacteria</taxon>
        <taxon>Pseudomonadati</taxon>
        <taxon>Pseudomonadota</taxon>
        <taxon>Alphaproteobacteria</taxon>
        <taxon>Hyphomicrobiales</taxon>
        <taxon>Phyllobacteriaceae</taxon>
        <taxon>Aminobacter</taxon>
    </lineage>
</organism>
<dbReference type="Proteomes" id="UP000254701">
    <property type="component" value="Unassembled WGS sequence"/>
</dbReference>
<protein>
    <submittedName>
        <fullName evidence="2">Uncharacterized protein conserved in bacteria</fullName>
    </submittedName>
</protein>
<dbReference type="InterPro" id="IPR019632">
    <property type="entry name" value="DUF2497"/>
</dbReference>
<proteinExistence type="predicted"/>
<feature type="compositionally biased region" description="Low complexity" evidence="1">
    <location>
        <begin position="67"/>
        <end position="82"/>
    </location>
</feature>
<evidence type="ECO:0000313" key="3">
    <source>
        <dbReference type="Proteomes" id="UP000254701"/>
    </source>
</evidence>
<sequence>MAQASSAQREPSMEEILASIRRIIEDNDTGRRPAVDFEQLRPEAEDDRSDRNIIEVEAFRAEFQAAKAAPAEAKPAEVAPVVEKQEAPRRDEPARWPSSEPKVATAMANPLRPTVAETPEPVVEVSAAARPATASWAPQSTLAVEQMERLAGPREAEKPAPRVVAQAVVTTPEPSVAEEPTAPKPAIISEQAGRQISAAFGELNDAYAARSRKSFDDIATEMLRPMLQDWLDNNLPTLVERLVREEIERVARGAQ</sequence>
<evidence type="ECO:0000256" key="1">
    <source>
        <dbReference type="SAM" id="MobiDB-lite"/>
    </source>
</evidence>
<dbReference type="EMBL" id="UFSM01000001">
    <property type="protein sequence ID" value="SUU90221.1"/>
    <property type="molecule type" value="Genomic_DNA"/>
</dbReference>
<accession>A0A380WMY4</accession>
<evidence type="ECO:0000313" key="2">
    <source>
        <dbReference type="EMBL" id="SUU90221.1"/>
    </source>
</evidence>
<feature type="region of interest" description="Disordered" evidence="1">
    <location>
        <begin position="23"/>
        <end position="49"/>
    </location>
</feature>
<gene>
    <name evidence="2" type="ORF">NCTC10684_03472</name>
</gene>
<feature type="region of interest" description="Disordered" evidence="1">
    <location>
        <begin position="67"/>
        <end position="105"/>
    </location>
</feature>
<dbReference type="OrthoDB" id="7189469at2"/>
<name>A0A380WMY4_AMIAI</name>
<reference evidence="2 3" key="1">
    <citation type="submission" date="2018-06" db="EMBL/GenBank/DDBJ databases">
        <authorList>
            <consortium name="Pathogen Informatics"/>
            <person name="Doyle S."/>
        </authorList>
    </citation>
    <scope>NUCLEOTIDE SEQUENCE [LARGE SCALE GENOMIC DNA]</scope>
    <source>
        <strain evidence="2 3">NCTC10684</strain>
    </source>
</reference>